<dbReference type="InterPro" id="IPR029044">
    <property type="entry name" value="Nucleotide-diphossugar_trans"/>
</dbReference>
<keyword evidence="2" id="KW-1185">Reference proteome</keyword>
<dbReference type="Proteomes" id="UP000663802">
    <property type="component" value="Unassembled WGS sequence"/>
</dbReference>
<organism evidence="1 2">
    <name type="scientific">Clostridium zeae</name>
    <dbReference type="NCBI Taxonomy" id="2759022"/>
    <lineage>
        <taxon>Bacteria</taxon>
        <taxon>Bacillati</taxon>
        <taxon>Bacillota</taxon>
        <taxon>Clostridia</taxon>
        <taxon>Eubacteriales</taxon>
        <taxon>Clostridiaceae</taxon>
        <taxon>Clostridium</taxon>
    </lineage>
</organism>
<dbReference type="EMBL" id="BMBA01000010">
    <property type="protein sequence ID" value="GFZ34293.1"/>
    <property type="molecule type" value="Genomic_DNA"/>
</dbReference>
<evidence type="ECO:0000313" key="2">
    <source>
        <dbReference type="Proteomes" id="UP000663802"/>
    </source>
</evidence>
<evidence type="ECO:0000313" key="1">
    <source>
        <dbReference type="EMBL" id="GFZ34293.1"/>
    </source>
</evidence>
<reference evidence="1 2" key="1">
    <citation type="journal article" date="2021" name="Int. J. Syst. Evol. Microbiol.">
        <title>Clostridium zeae sp. nov., isolated from corn silage.</title>
        <authorList>
            <person name="Kobayashi H."/>
            <person name="Tanizawa Y."/>
            <person name="Yagura M."/>
            <person name="Sakamoto M."/>
            <person name="Ohkuma M."/>
            <person name="Tohno M."/>
        </authorList>
    </citation>
    <scope>NUCLEOTIDE SEQUENCE [LARGE SCALE GENOMIC DNA]</scope>
    <source>
        <strain evidence="1 2">CSC2</strain>
    </source>
</reference>
<dbReference type="Gene3D" id="3.90.550.10">
    <property type="entry name" value="Spore Coat Polysaccharide Biosynthesis Protein SpsA, Chain A"/>
    <property type="match status" value="1"/>
</dbReference>
<evidence type="ECO:0008006" key="3">
    <source>
        <dbReference type="Google" id="ProtNLM"/>
    </source>
</evidence>
<proteinExistence type="predicted"/>
<protein>
    <recommendedName>
        <fullName evidence="3">Glycosyltransferase</fullName>
    </recommendedName>
</protein>
<comment type="caution">
    <text evidence="1">The sequence shown here is derived from an EMBL/GenBank/DDBJ whole genome shotgun (WGS) entry which is preliminary data.</text>
</comment>
<gene>
    <name evidence="1" type="ORF">CSC2_48190</name>
</gene>
<accession>A0ABQ1EIB9</accession>
<name>A0ABQ1EIB9_9CLOT</name>
<sequence length="43" mass="5182">MTNEIIYSVIVPLYNEELVIGESYRRLKIVMDKTEENYEIIFI</sequence>